<feature type="domain" description="HTH lysR-type" evidence="5">
    <location>
        <begin position="9"/>
        <end position="66"/>
    </location>
</feature>
<dbReference type="Gene3D" id="1.10.10.10">
    <property type="entry name" value="Winged helix-like DNA-binding domain superfamily/Winged helix DNA-binding domain"/>
    <property type="match status" value="1"/>
</dbReference>
<accession>A0ABW5U4Y0</accession>
<dbReference type="InterPro" id="IPR036388">
    <property type="entry name" value="WH-like_DNA-bd_sf"/>
</dbReference>
<organism evidence="6 7">
    <name type="scientific">Sulfitobacter aestuarii</name>
    <dbReference type="NCBI Taxonomy" id="2161676"/>
    <lineage>
        <taxon>Bacteria</taxon>
        <taxon>Pseudomonadati</taxon>
        <taxon>Pseudomonadota</taxon>
        <taxon>Alphaproteobacteria</taxon>
        <taxon>Rhodobacterales</taxon>
        <taxon>Roseobacteraceae</taxon>
        <taxon>Sulfitobacter</taxon>
    </lineage>
</organism>
<dbReference type="InterPro" id="IPR000847">
    <property type="entry name" value="LysR_HTH_N"/>
</dbReference>
<evidence type="ECO:0000256" key="1">
    <source>
        <dbReference type="ARBA" id="ARBA00009437"/>
    </source>
</evidence>
<protein>
    <submittedName>
        <fullName evidence="6">LysR substrate-binding domain-containing protein</fullName>
    </submittedName>
</protein>
<evidence type="ECO:0000256" key="3">
    <source>
        <dbReference type="ARBA" id="ARBA00023125"/>
    </source>
</evidence>
<name>A0ABW5U4Y0_9RHOB</name>
<dbReference type="Pfam" id="PF00126">
    <property type="entry name" value="HTH_1"/>
    <property type="match status" value="1"/>
</dbReference>
<dbReference type="EMBL" id="JBHUMP010000014">
    <property type="protein sequence ID" value="MFD2740875.1"/>
    <property type="molecule type" value="Genomic_DNA"/>
</dbReference>
<dbReference type="RefSeq" id="WP_386375296.1">
    <property type="nucleotide sequence ID" value="NZ_JBHUMP010000014.1"/>
</dbReference>
<gene>
    <name evidence="6" type="ORF">ACFSUD_14925</name>
</gene>
<reference evidence="7" key="1">
    <citation type="journal article" date="2019" name="Int. J. Syst. Evol. Microbiol.">
        <title>The Global Catalogue of Microorganisms (GCM) 10K type strain sequencing project: providing services to taxonomists for standard genome sequencing and annotation.</title>
        <authorList>
            <consortium name="The Broad Institute Genomics Platform"/>
            <consortium name="The Broad Institute Genome Sequencing Center for Infectious Disease"/>
            <person name="Wu L."/>
            <person name="Ma J."/>
        </authorList>
    </citation>
    <scope>NUCLEOTIDE SEQUENCE [LARGE SCALE GENOMIC DNA]</scope>
    <source>
        <strain evidence="7">TISTR 2562</strain>
    </source>
</reference>
<dbReference type="InterPro" id="IPR005119">
    <property type="entry name" value="LysR_subst-bd"/>
</dbReference>
<dbReference type="PANTHER" id="PTHR30537">
    <property type="entry name" value="HTH-TYPE TRANSCRIPTIONAL REGULATOR"/>
    <property type="match status" value="1"/>
</dbReference>
<evidence type="ECO:0000256" key="4">
    <source>
        <dbReference type="ARBA" id="ARBA00023163"/>
    </source>
</evidence>
<evidence type="ECO:0000313" key="7">
    <source>
        <dbReference type="Proteomes" id="UP001597474"/>
    </source>
</evidence>
<sequence>MIAPRRFLPSISALLAFEAVARLGSATRAAQELSLTQSAISRQLKTLEEQLGVTLLDRQGRQLVLTEAGQEYVLRVRDILHRLAQASLGARSDRSGGALNLAILPAFGMHWLAPRLRGFARAHPEVTVNLSTRLQPFPFQGSPFDAAIHFGHEDWPGVCYLPLMPERVVPVCAPDLLAAPLQDPAEMLRHPLLHLETRPRGWARWLSALGVDQEPPPGMMFDQFSTMAQAAIHGLGVALLPTFFARPYLSDGQLILASPQTTQSIGSYYLVWPEDRNEPAALASFRDWLKAQTMQTASGGGS</sequence>
<evidence type="ECO:0000259" key="5">
    <source>
        <dbReference type="PROSITE" id="PS50931"/>
    </source>
</evidence>
<keyword evidence="2" id="KW-0805">Transcription regulation</keyword>
<dbReference type="SUPFAM" id="SSF53850">
    <property type="entry name" value="Periplasmic binding protein-like II"/>
    <property type="match status" value="1"/>
</dbReference>
<comment type="caution">
    <text evidence="6">The sequence shown here is derived from an EMBL/GenBank/DDBJ whole genome shotgun (WGS) entry which is preliminary data.</text>
</comment>
<keyword evidence="4" id="KW-0804">Transcription</keyword>
<dbReference type="InterPro" id="IPR036390">
    <property type="entry name" value="WH_DNA-bd_sf"/>
</dbReference>
<dbReference type="Pfam" id="PF03466">
    <property type="entry name" value="LysR_substrate"/>
    <property type="match status" value="1"/>
</dbReference>
<proteinExistence type="inferred from homology"/>
<keyword evidence="7" id="KW-1185">Reference proteome</keyword>
<dbReference type="InterPro" id="IPR058163">
    <property type="entry name" value="LysR-type_TF_proteobact-type"/>
</dbReference>
<dbReference type="PANTHER" id="PTHR30537:SF26">
    <property type="entry name" value="GLYCINE CLEAVAGE SYSTEM TRANSCRIPTIONAL ACTIVATOR"/>
    <property type="match status" value="1"/>
</dbReference>
<keyword evidence="3" id="KW-0238">DNA-binding</keyword>
<dbReference type="SUPFAM" id="SSF46785">
    <property type="entry name" value="Winged helix' DNA-binding domain"/>
    <property type="match status" value="1"/>
</dbReference>
<evidence type="ECO:0000313" key="6">
    <source>
        <dbReference type="EMBL" id="MFD2740875.1"/>
    </source>
</evidence>
<evidence type="ECO:0000256" key="2">
    <source>
        <dbReference type="ARBA" id="ARBA00023015"/>
    </source>
</evidence>
<dbReference type="Proteomes" id="UP001597474">
    <property type="component" value="Unassembled WGS sequence"/>
</dbReference>
<dbReference type="PRINTS" id="PR00039">
    <property type="entry name" value="HTHLYSR"/>
</dbReference>
<dbReference type="Gene3D" id="3.40.190.10">
    <property type="entry name" value="Periplasmic binding protein-like II"/>
    <property type="match status" value="2"/>
</dbReference>
<comment type="similarity">
    <text evidence="1">Belongs to the LysR transcriptional regulatory family.</text>
</comment>
<dbReference type="PROSITE" id="PS50931">
    <property type="entry name" value="HTH_LYSR"/>
    <property type="match status" value="1"/>
</dbReference>